<dbReference type="InterPro" id="IPR042566">
    <property type="entry name" value="L1_C"/>
</dbReference>
<comment type="caution">
    <text evidence="1">The sequence shown here is derived from an EMBL/GenBank/DDBJ whole genome shotgun (WGS) entry which is preliminary data.</text>
</comment>
<reference evidence="1" key="1">
    <citation type="journal article" date="2022" name="bioRxiv">
        <title>Sequencing and chromosome-scale assembly of the giantPleurodeles waltlgenome.</title>
        <authorList>
            <person name="Brown T."/>
            <person name="Elewa A."/>
            <person name="Iarovenko S."/>
            <person name="Subramanian E."/>
            <person name="Araus A.J."/>
            <person name="Petzold A."/>
            <person name="Susuki M."/>
            <person name="Suzuki K.-i.T."/>
            <person name="Hayashi T."/>
            <person name="Toyoda A."/>
            <person name="Oliveira C."/>
            <person name="Osipova E."/>
            <person name="Leigh N.D."/>
            <person name="Simon A."/>
            <person name="Yun M.H."/>
        </authorList>
    </citation>
    <scope>NUCLEOTIDE SEQUENCE</scope>
    <source>
        <strain evidence="1">20211129_DDA</strain>
        <tissue evidence="1">Liver</tissue>
    </source>
</reference>
<sequence length="123" mass="14021">MKVLCPHPINACLLLHKQTRQLLLVARAQGTFRTEGYEIQITADFSNETNDRRKAFLALRPQLCQLEVKYGLFEPEGMWVAKNSVSKDFYDPEDLCLFLEGLQTQSMDTTTPARAQELSADIQ</sequence>
<proteinExistence type="predicted"/>
<dbReference type="EMBL" id="JANPWB010000001">
    <property type="protein sequence ID" value="KAJ1215617.1"/>
    <property type="molecule type" value="Genomic_DNA"/>
</dbReference>
<accession>A0AAV7WNH5</accession>
<dbReference type="Gene3D" id="3.30.250.20">
    <property type="entry name" value="L1 transposable element, C-terminal domain"/>
    <property type="match status" value="1"/>
</dbReference>
<name>A0AAV7WNH5_PLEWA</name>
<evidence type="ECO:0000313" key="1">
    <source>
        <dbReference type="EMBL" id="KAJ1215617.1"/>
    </source>
</evidence>
<dbReference type="Proteomes" id="UP001066276">
    <property type="component" value="Chromosome 1_1"/>
</dbReference>
<protein>
    <submittedName>
        <fullName evidence="1">Uncharacterized protein</fullName>
    </submittedName>
</protein>
<gene>
    <name evidence="1" type="ORF">NDU88_003225</name>
</gene>
<dbReference type="AlphaFoldDB" id="A0AAV7WNH5"/>
<organism evidence="1 2">
    <name type="scientific">Pleurodeles waltl</name>
    <name type="common">Iberian ribbed newt</name>
    <dbReference type="NCBI Taxonomy" id="8319"/>
    <lineage>
        <taxon>Eukaryota</taxon>
        <taxon>Metazoa</taxon>
        <taxon>Chordata</taxon>
        <taxon>Craniata</taxon>
        <taxon>Vertebrata</taxon>
        <taxon>Euteleostomi</taxon>
        <taxon>Amphibia</taxon>
        <taxon>Batrachia</taxon>
        <taxon>Caudata</taxon>
        <taxon>Salamandroidea</taxon>
        <taxon>Salamandridae</taxon>
        <taxon>Pleurodelinae</taxon>
        <taxon>Pleurodeles</taxon>
    </lineage>
</organism>
<evidence type="ECO:0000313" key="2">
    <source>
        <dbReference type="Proteomes" id="UP001066276"/>
    </source>
</evidence>
<keyword evidence="2" id="KW-1185">Reference proteome</keyword>